<reference evidence="2 3" key="1">
    <citation type="submission" date="2015-06" db="EMBL/GenBank/DDBJ databases">
        <authorList>
            <person name="Ju K.-S."/>
            <person name="Doroghazi J.R."/>
            <person name="Metcalf W.W."/>
        </authorList>
    </citation>
    <scope>NUCLEOTIDE SEQUENCE [LARGE SCALE GENOMIC DNA]</scope>
    <source>
        <strain evidence="2 3">NRRL 3414</strain>
    </source>
</reference>
<protein>
    <recommendedName>
        <fullName evidence="1">vWA-MoxR associated protein C-terminal domain-containing protein</fullName>
    </recommendedName>
</protein>
<feature type="domain" description="vWA-MoxR associated protein C-terminal" evidence="1">
    <location>
        <begin position="326"/>
        <end position="559"/>
    </location>
</feature>
<dbReference type="Gene3D" id="2.40.10.120">
    <property type="match status" value="1"/>
</dbReference>
<dbReference type="Pfam" id="PF20028">
    <property type="entry name" value="VMAP-C"/>
    <property type="match status" value="1"/>
</dbReference>
<dbReference type="EMBL" id="LFNT01000116">
    <property type="protein sequence ID" value="KMS67123.1"/>
    <property type="molecule type" value="Genomic_DNA"/>
</dbReference>
<accession>A0A0J7YVG6</accession>
<evidence type="ECO:0000313" key="2">
    <source>
        <dbReference type="EMBL" id="KMS67123.1"/>
    </source>
</evidence>
<dbReference type="Proteomes" id="UP000037432">
    <property type="component" value="Unassembled WGS sequence"/>
</dbReference>
<proteinExistence type="predicted"/>
<evidence type="ECO:0000313" key="3">
    <source>
        <dbReference type="Proteomes" id="UP000037432"/>
    </source>
</evidence>
<dbReference type="InterPro" id="IPR045450">
    <property type="entry name" value="VMAP_C"/>
</dbReference>
<dbReference type="AlphaFoldDB" id="A0A0J7YVG6"/>
<sequence>MSSAAWHARIVCGNEVGAGFLVSPRRVVTCAHVVRWSGRSAVTVAFPNSRELSALPAAVAVHGGWSGGAADPGDLAVLELDREVPLAPAEFAPPGAELGDPAPTLVAYGFPRGYDEGMLARYQAVPGPLVSDEWRQLEAVTAHGQPLAAGFSGAAVTLADGRVVGMVSTVASERDIRVARMLPTQVMARYHPELGERVPTPDHHPDAVRRLYTLVRRAVAEGLGCDANRLYVDAVGPFGPPLPGPGFTSLGAAAGYVQWEVPGAEAVTRFAERLQELLDPPSPKPAAATAATRTATAAGATAAATAAVSSWSPILVEIDHSGAGADQVTVEVSAYREGQRRRVGSERLARGAVREYVQRHIDDAFAQLAPGAEELITFALPREWLNEPVARWECGAADSTPLGCAYPLVVVDRSRLRSGQLRHRLAKKWHKLDDRSRTQLHRVDCGSPERAPSLRKRLRDADADLAGYSFPPNAARSHFEAGLNTPVPVLLWPRTGCVDAQHEGPCSGAAFLDALSASVADVPPTELPRRVRELRETADADDDPERHWATDVQLLWDDPRCFPEPAASLHSPVA</sequence>
<name>A0A0J7YVG6_STRVR</name>
<dbReference type="SUPFAM" id="SSF50494">
    <property type="entry name" value="Trypsin-like serine proteases"/>
    <property type="match status" value="1"/>
</dbReference>
<dbReference type="Pfam" id="PF13365">
    <property type="entry name" value="Trypsin_2"/>
    <property type="match status" value="1"/>
</dbReference>
<comment type="caution">
    <text evidence="2">The sequence shown here is derived from an EMBL/GenBank/DDBJ whole genome shotgun (WGS) entry which is preliminary data.</text>
</comment>
<dbReference type="RefSeq" id="WP_048587115.1">
    <property type="nucleotide sequence ID" value="NZ_LFNT01000116.1"/>
</dbReference>
<dbReference type="PATRIC" id="fig|1938.3.peg.1122"/>
<evidence type="ECO:0000259" key="1">
    <source>
        <dbReference type="Pfam" id="PF20028"/>
    </source>
</evidence>
<gene>
    <name evidence="2" type="ORF">ACM01_43810</name>
</gene>
<dbReference type="OrthoDB" id="3329683at2"/>
<organism evidence="2 3">
    <name type="scientific">Streptomyces viridochromogenes</name>
    <dbReference type="NCBI Taxonomy" id="1938"/>
    <lineage>
        <taxon>Bacteria</taxon>
        <taxon>Bacillati</taxon>
        <taxon>Actinomycetota</taxon>
        <taxon>Actinomycetes</taxon>
        <taxon>Kitasatosporales</taxon>
        <taxon>Streptomycetaceae</taxon>
        <taxon>Streptomyces</taxon>
    </lineage>
</organism>
<dbReference type="InterPro" id="IPR009003">
    <property type="entry name" value="Peptidase_S1_PA"/>
</dbReference>